<dbReference type="NCBIfam" id="TIGR01549">
    <property type="entry name" value="HAD-SF-IA-v1"/>
    <property type="match status" value="1"/>
</dbReference>
<dbReference type="PANTHER" id="PTHR43885:SF1">
    <property type="entry name" value="SUPERFAMILY HYDROLASE, PUTATIVE (AFU_ORTHOLOGUE AFUA_4G13290)-RELATED"/>
    <property type="match status" value="1"/>
</dbReference>
<dbReference type="EMBL" id="AP024416">
    <property type="protein sequence ID" value="BCR82979.1"/>
    <property type="molecule type" value="Genomic_DNA"/>
</dbReference>
<accession>A0A7R7VE60</accession>
<evidence type="ECO:0000313" key="2">
    <source>
        <dbReference type="Proteomes" id="UP000637239"/>
    </source>
</evidence>
<dbReference type="GeneID" id="66977338"/>
<reference evidence="1" key="1">
    <citation type="submission" date="2021-01" db="EMBL/GenBank/DDBJ databases">
        <authorList>
            <consortium name="Aspergillus chevalieri M1 genome sequencing consortium"/>
            <person name="Kazuki M."/>
            <person name="Futagami T."/>
        </authorList>
    </citation>
    <scope>NUCLEOTIDE SEQUENCE</scope>
    <source>
        <strain evidence="1">M1</strain>
    </source>
</reference>
<protein>
    <recommendedName>
        <fullName evidence="3">HAD superfamily hydrolase</fullName>
    </recommendedName>
</protein>
<dbReference type="SFLD" id="SFLDG01129">
    <property type="entry name" value="C1.5:_HAD__Beta-PGM__Phosphata"/>
    <property type="match status" value="1"/>
</dbReference>
<sequence length="296" mass="33047">MDLFFHIQRQPNTILTTSMRLLPSPPFQPLLRFNTLSRAISTKVMSSPSIPIPSYPLRQRRFAPLKPERKSESDAPALEGIVFDVDGTLCLPQHYMFSEMRSALGIDKSIDILHHIRDLPTPEARLAAADKIKAIEREAMSSQQPQPGLVQLMDYLQARGVRRALCTRNFETPVLHLIQTHIPAHEKDFLPIITRETPDLLPKPDPAGILHIAQAWKVGARAEHLIMVGDSIDDMTAGHMAGAATVLLLNEKNGWLKDHEHTDLSINRLDNLVDILENGFVGHRGGDKPATSDREG</sequence>
<dbReference type="Pfam" id="PF00702">
    <property type="entry name" value="Hydrolase"/>
    <property type="match status" value="1"/>
</dbReference>
<dbReference type="Proteomes" id="UP000637239">
    <property type="component" value="Chromosome 1"/>
</dbReference>
<dbReference type="KEGG" id="ache:ACHE_10381A"/>
<dbReference type="RefSeq" id="XP_043131501.1">
    <property type="nucleotide sequence ID" value="XM_043278642.1"/>
</dbReference>
<dbReference type="Gene3D" id="3.40.50.1000">
    <property type="entry name" value="HAD superfamily/HAD-like"/>
    <property type="match status" value="1"/>
</dbReference>
<organism evidence="1 2">
    <name type="scientific">Aspergillus chevalieri</name>
    <name type="common">Eurotium chevalieri</name>
    <dbReference type="NCBI Taxonomy" id="182096"/>
    <lineage>
        <taxon>Eukaryota</taxon>
        <taxon>Fungi</taxon>
        <taxon>Dikarya</taxon>
        <taxon>Ascomycota</taxon>
        <taxon>Pezizomycotina</taxon>
        <taxon>Eurotiomycetes</taxon>
        <taxon>Eurotiomycetidae</taxon>
        <taxon>Eurotiales</taxon>
        <taxon>Aspergillaceae</taxon>
        <taxon>Aspergillus</taxon>
        <taxon>Aspergillus subgen. Aspergillus</taxon>
    </lineage>
</organism>
<dbReference type="InterPro" id="IPR036412">
    <property type="entry name" value="HAD-like_sf"/>
</dbReference>
<dbReference type="SFLD" id="SFLDS00003">
    <property type="entry name" value="Haloacid_Dehalogenase"/>
    <property type="match status" value="1"/>
</dbReference>
<dbReference type="AlphaFoldDB" id="A0A7R7VE60"/>
<name>A0A7R7VE60_ASPCH</name>
<dbReference type="InterPro" id="IPR006439">
    <property type="entry name" value="HAD-SF_hydro_IA"/>
</dbReference>
<evidence type="ECO:0000313" key="1">
    <source>
        <dbReference type="EMBL" id="BCR82979.1"/>
    </source>
</evidence>
<keyword evidence="2" id="KW-1185">Reference proteome</keyword>
<gene>
    <name evidence="1" type="ORF">ACHE_10381A</name>
</gene>
<dbReference type="Gene3D" id="1.10.260.80">
    <property type="match status" value="1"/>
</dbReference>
<reference evidence="1" key="2">
    <citation type="submission" date="2021-02" db="EMBL/GenBank/DDBJ databases">
        <title>Aspergillus chevalieri M1 genome sequence.</title>
        <authorList>
            <person name="Kadooka C."/>
            <person name="Mori K."/>
            <person name="Futagami T."/>
        </authorList>
    </citation>
    <scope>NUCLEOTIDE SEQUENCE</scope>
    <source>
        <strain evidence="1">M1</strain>
    </source>
</reference>
<evidence type="ECO:0008006" key="3">
    <source>
        <dbReference type="Google" id="ProtNLM"/>
    </source>
</evidence>
<proteinExistence type="predicted"/>
<dbReference type="PANTHER" id="PTHR43885">
    <property type="entry name" value="HALOACID DEHALOGENASE-LIKE HYDROLASE"/>
    <property type="match status" value="1"/>
</dbReference>
<dbReference type="InterPro" id="IPR023214">
    <property type="entry name" value="HAD_sf"/>
</dbReference>
<dbReference type="CDD" id="cd01427">
    <property type="entry name" value="HAD_like"/>
    <property type="match status" value="1"/>
</dbReference>
<dbReference type="GO" id="GO:0016791">
    <property type="term" value="F:phosphatase activity"/>
    <property type="evidence" value="ECO:0007669"/>
    <property type="project" value="UniProtKB-ARBA"/>
</dbReference>
<dbReference type="SUPFAM" id="SSF56784">
    <property type="entry name" value="HAD-like"/>
    <property type="match status" value="1"/>
</dbReference>